<organism evidence="1 2">
    <name type="scientific">Actinomadura miaoliensis</name>
    <dbReference type="NCBI Taxonomy" id="430685"/>
    <lineage>
        <taxon>Bacteria</taxon>
        <taxon>Bacillati</taxon>
        <taxon>Actinomycetota</taxon>
        <taxon>Actinomycetes</taxon>
        <taxon>Streptosporangiales</taxon>
        <taxon>Thermomonosporaceae</taxon>
        <taxon>Actinomadura</taxon>
    </lineage>
</organism>
<dbReference type="EMBL" id="BAAAZG010000002">
    <property type="protein sequence ID" value="GAA4059747.1"/>
    <property type="molecule type" value="Genomic_DNA"/>
</dbReference>
<proteinExistence type="predicted"/>
<dbReference type="Proteomes" id="UP001500683">
    <property type="component" value="Unassembled WGS sequence"/>
</dbReference>
<name>A0ABP7V5I3_9ACTN</name>
<evidence type="ECO:0000313" key="2">
    <source>
        <dbReference type="Proteomes" id="UP001500683"/>
    </source>
</evidence>
<evidence type="ECO:0000313" key="1">
    <source>
        <dbReference type="EMBL" id="GAA4059747.1"/>
    </source>
</evidence>
<protein>
    <recommendedName>
        <fullName evidence="3">Helix-turn-helix domain-containing protein</fullName>
    </recommendedName>
</protein>
<evidence type="ECO:0008006" key="3">
    <source>
        <dbReference type="Google" id="ProtNLM"/>
    </source>
</evidence>
<reference evidence="2" key="1">
    <citation type="journal article" date="2019" name="Int. J. Syst. Evol. Microbiol.">
        <title>The Global Catalogue of Microorganisms (GCM) 10K type strain sequencing project: providing services to taxonomists for standard genome sequencing and annotation.</title>
        <authorList>
            <consortium name="The Broad Institute Genomics Platform"/>
            <consortium name="The Broad Institute Genome Sequencing Center for Infectious Disease"/>
            <person name="Wu L."/>
            <person name="Ma J."/>
        </authorList>
    </citation>
    <scope>NUCLEOTIDE SEQUENCE [LARGE SCALE GENOMIC DNA]</scope>
    <source>
        <strain evidence="2">JCM 16702</strain>
    </source>
</reference>
<comment type="caution">
    <text evidence="1">The sequence shown here is derived from an EMBL/GenBank/DDBJ whole genome shotgun (WGS) entry which is preliminary data.</text>
</comment>
<sequence>MTVPPTTPARFRPVADVALVTGRPHRTIRTWARDGRIPSLRHRGRLLVDLVAAARLSEEAGRRTRKAAA</sequence>
<gene>
    <name evidence="1" type="ORF">GCM10022214_10360</name>
</gene>
<keyword evidence="2" id="KW-1185">Reference proteome</keyword>
<accession>A0ABP7V5I3</accession>